<dbReference type="PANTHER" id="PTHR23159:SF31">
    <property type="entry name" value="CENTROSOME-ASSOCIATED PROTEIN CEP250 ISOFORM X1"/>
    <property type="match status" value="1"/>
</dbReference>
<feature type="region of interest" description="Disordered" evidence="2">
    <location>
        <begin position="356"/>
        <end position="384"/>
    </location>
</feature>
<feature type="compositionally biased region" description="Gly residues" evidence="2">
    <location>
        <begin position="796"/>
        <end position="817"/>
    </location>
</feature>
<dbReference type="Pfam" id="PF12709">
    <property type="entry name" value="Fungal_TACC"/>
    <property type="match status" value="1"/>
</dbReference>
<dbReference type="Gene3D" id="1.10.287.1490">
    <property type="match status" value="1"/>
</dbReference>
<feature type="region of interest" description="Disordered" evidence="2">
    <location>
        <begin position="304"/>
        <end position="342"/>
    </location>
</feature>
<feature type="compositionally biased region" description="Basic and acidic residues" evidence="2">
    <location>
        <begin position="248"/>
        <end position="272"/>
    </location>
</feature>
<dbReference type="Proteomes" id="UP001302676">
    <property type="component" value="Unassembled WGS sequence"/>
</dbReference>
<feature type="compositionally biased region" description="Polar residues" evidence="2">
    <location>
        <begin position="750"/>
        <end position="760"/>
    </location>
</feature>
<evidence type="ECO:0000256" key="1">
    <source>
        <dbReference type="SAM" id="Coils"/>
    </source>
</evidence>
<feature type="compositionally biased region" description="Polar residues" evidence="2">
    <location>
        <begin position="776"/>
        <end position="786"/>
    </location>
</feature>
<sequence>MAAPLTPTPSAALNYSTPTELRHEPFNGRKAADRTENHHTDDDGDINNSSGNSHNNSSPFRPHLREEVTSPTPRGGPSPPKAARPGSRIITGNELSPLKILQQNQIQAAAHQQQQQHSRNSSQSPPRSAASVSPPAKNMSLPPQSPRKTGPPIKRFPVKVSPLSAGRSESPRRSVENERRSSVVERRPSLASVPETVPENEEGRFAKHVIDIFEDDDVDMDDHHNGHNGVGMMEEIDEDGDHAMSMGHDTRSHQHQRQHDEEQQHEQSHTMHDEDYSAADDTMMSTFSTFSTVPNLTMLAQMRSDSPTKFSGATPRAGSGPAPLRTPRANGGSSAYDSSSNSTTNLMDFTEQMRSGGYGVQQTPSRRVPQTPRTARGPGGHNNDNMVAATPQRNNLANLLDFDIPPAPTPRSIPTITPRELESLKSGFLSEISSLKASLSGKEAEVLSLKTAVGDAEKRVGECMEQLREVEGVQEALQTEKDSWERRGREMETVLRKVKEEIGNSQREREELEFKLDEAEKRREAAEMMAQDAESKMAGMRAGKASAEAAAAAAGGETRSLISTNKEVENAVERAARDLHALYKSKHETKVAALKKSYENRWDKRVRELQRQVNELTQANDDLRRNHGSQQQRIDPARLAELEEERRADKARNAAQIRELEAEVEKVEAVLKTVQADNADLRVLLERERVEKGELVQLAEEMMNMQSMQSFVAASEEPEPQPQAHHQTQQVHHTPAPASTAKTPNRRQSTHNNTSRTPGTGLSHGLGPGPAGGNSFRMSTGPNSFRASGLRAPGSSGIGMGLGGGASGIGKPSGIGRGPHERTKSAAVMGSHGAGGGLVRLVMVRLYE</sequence>
<protein>
    <submittedName>
        <fullName evidence="3">Uncharacterized protein</fullName>
    </submittedName>
</protein>
<dbReference type="EMBL" id="MU853579">
    <property type="protein sequence ID" value="KAK4144228.1"/>
    <property type="molecule type" value="Genomic_DNA"/>
</dbReference>
<feature type="compositionally biased region" description="Low complexity" evidence="2">
    <location>
        <begin position="1"/>
        <end position="13"/>
    </location>
</feature>
<reference evidence="3" key="2">
    <citation type="submission" date="2023-05" db="EMBL/GenBank/DDBJ databases">
        <authorList>
            <consortium name="Lawrence Berkeley National Laboratory"/>
            <person name="Steindorff A."/>
            <person name="Hensen N."/>
            <person name="Bonometti L."/>
            <person name="Westerberg I."/>
            <person name="Brannstrom I.O."/>
            <person name="Guillou S."/>
            <person name="Cros-Aarteil S."/>
            <person name="Calhoun S."/>
            <person name="Haridas S."/>
            <person name="Kuo A."/>
            <person name="Mondo S."/>
            <person name="Pangilinan J."/>
            <person name="Riley R."/>
            <person name="Labutti K."/>
            <person name="Andreopoulos B."/>
            <person name="Lipzen A."/>
            <person name="Chen C."/>
            <person name="Yanf M."/>
            <person name="Daum C."/>
            <person name="Ng V."/>
            <person name="Clum A."/>
            <person name="Ohm R."/>
            <person name="Martin F."/>
            <person name="Silar P."/>
            <person name="Natvig D."/>
            <person name="Lalanne C."/>
            <person name="Gautier V."/>
            <person name="Ament-Velasquez S.L."/>
            <person name="Kruys A."/>
            <person name="Hutchinson M.I."/>
            <person name="Powell A.J."/>
            <person name="Barry K."/>
            <person name="Miller A.N."/>
            <person name="Grigoriev I.V."/>
            <person name="Debuchy R."/>
            <person name="Gladieux P."/>
            <person name="Thoren M.H."/>
            <person name="Johannesson H."/>
        </authorList>
    </citation>
    <scope>NUCLEOTIDE SEQUENCE</scope>
    <source>
        <strain evidence="3">CBS 141.50</strain>
    </source>
</reference>
<keyword evidence="1" id="KW-0175">Coiled coil</keyword>
<gene>
    <name evidence="3" type="ORF">C8A04DRAFT_36863</name>
</gene>
<dbReference type="GeneID" id="87820289"/>
<feature type="compositionally biased region" description="Low complexity" evidence="2">
    <location>
        <begin position="722"/>
        <end position="737"/>
    </location>
</feature>
<feature type="region of interest" description="Disordered" evidence="2">
    <location>
        <begin position="1"/>
        <end position="197"/>
    </location>
</feature>
<feature type="region of interest" description="Disordered" evidence="2">
    <location>
        <begin position="246"/>
        <end position="272"/>
    </location>
</feature>
<dbReference type="InterPro" id="IPR024312">
    <property type="entry name" value="TACC_fungi"/>
</dbReference>
<feature type="compositionally biased region" description="Basic and acidic residues" evidence="2">
    <location>
        <begin position="20"/>
        <end position="41"/>
    </location>
</feature>
<keyword evidence="4" id="KW-1185">Reference proteome</keyword>
<feature type="compositionally biased region" description="Gly residues" evidence="2">
    <location>
        <begin position="762"/>
        <end position="772"/>
    </location>
</feature>
<feature type="region of interest" description="Disordered" evidence="2">
    <location>
        <begin position="711"/>
        <end position="829"/>
    </location>
</feature>
<accession>A0AAN6V3J8</accession>
<evidence type="ECO:0000256" key="2">
    <source>
        <dbReference type="SAM" id="MobiDB-lite"/>
    </source>
</evidence>
<dbReference type="PANTHER" id="PTHR23159">
    <property type="entry name" value="CENTROSOMAL PROTEIN 2"/>
    <property type="match status" value="1"/>
</dbReference>
<name>A0AAN6V3J8_9PEZI</name>
<dbReference type="AlphaFoldDB" id="A0AAN6V3J8"/>
<evidence type="ECO:0000313" key="3">
    <source>
        <dbReference type="EMBL" id="KAK4144228.1"/>
    </source>
</evidence>
<reference evidence="3" key="1">
    <citation type="journal article" date="2023" name="Mol. Phylogenet. Evol.">
        <title>Genome-scale phylogeny and comparative genomics of the fungal order Sordariales.</title>
        <authorList>
            <person name="Hensen N."/>
            <person name="Bonometti L."/>
            <person name="Westerberg I."/>
            <person name="Brannstrom I.O."/>
            <person name="Guillou S."/>
            <person name="Cros-Aarteil S."/>
            <person name="Calhoun S."/>
            <person name="Haridas S."/>
            <person name="Kuo A."/>
            <person name="Mondo S."/>
            <person name="Pangilinan J."/>
            <person name="Riley R."/>
            <person name="LaButti K."/>
            <person name="Andreopoulos B."/>
            <person name="Lipzen A."/>
            <person name="Chen C."/>
            <person name="Yan M."/>
            <person name="Daum C."/>
            <person name="Ng V."/>
            <person name="Clum A."/>
            <person name="Steindorff A."/>
            <person name="Ohm R.A."/>
            <person name="Martin F."/>
            <person name="Silar P."/>
            <person name="Natvig D.O."/>
            <person name="Lalanne C."/>
            <person name="Gautier V."/>
            <person name="Ament-Velasquez S.L."/>
            <person name="Kruys A."/>
            <person name="Hutchinson M.I."/>
            <person name="Powell A.J."/>
            <person name="Barry K."/>
            <person name="Miller A.N."/>
            <person name="Grigoriev I.V."/>
            <person name="Debuchy R."/>
            <person name="Gladieux P."/>
            <person name="Hiltunen Thoren M."/>
            <person name="Johannesson H."/>
        </authorList>
    </citation>
    <scope>NUCLEOTIDE SEQUENCE</scope>
    <source>
        <strain evidence="3">CBS 141.50</strain>
    </source>
</reference>
<evidence type="ECO:0000313" key="4">
    <source>
        <dbReference type="Proteomes" id="UP001302676"/>
    </source>
</evidence>
<dbReference type="SUPFAM" id="SSF57997">
    <property type="entry name" value="Tropomyosin"/>
    <property type="match status" value="1"/>
</dbReference>
<feature type="compositionally biased region" description="Low complexity" evidence="2">
    <location>
        <begin position="329"/>
        <end position="342"/>
    </location>
</feature>
<feature type="compositionally biased region" description="Low complexity" evidence="2">
    <location>
        <begin position="102"/>
        <end position="136"/>
    </location>
</feature>
<feature type="compositionally biased region" description="Basic and acidic residues" evidence="2">
    <location>
        <begin position="169"/>
        <end position="188"/>
    </location>
</feature>
<feature type="region of interest" description="Disordered" evidence="2">
    <location>
        <begin position="617"/>
        <end position="647"/>
    </location>
</feature>
<feature type="compositionally biased region" description="Low complexity" evidence="2">
    <location>
        <begin position="47"/>
        <end position="58"/>
    </location>
</feature>
<comment type="caution">
    <text evidence="3">The sequence shown here is derived from an EMBL/GenBank/DDBJ whole genome shotgun (WGS) entry which is preliminary data.</text>
</comment>
<feature type="compositionally biased region" description="Basic and acidic residues" evidence="2">
    <location>
        <begin position="635"/>
        <end position="647"/>
    </location>
</feature>
<dbReference type="RefSeq" id="XP_062637599.1">
    <property type="nucleotide sequence ID" value="XM_062783676.1"/>
</dbReference>
<feature type="coiled-coil region" evidence="1">
    <location>
        <begin position="467"/>
        <end position="536"/>
    </location>
</feature>
<organism evidence="3 4">
    <name type="scientific">Dichotomopilus funicola</name>
    <dbReference type="NCBI Taxonomy" id="1934379"/>
    <lineage>
        <taxon>Eukaryota</taxon>
        <taxon>Fungi</taxon>
        <taxon>Dikarya</taxon>
        <taxon>Ascomycota</taxon>
        <taxon>Pezizomycotina</taxon>
        <taxon>Sordariomycetes</taxon>
        <taxon>Sordariomycetidae</taxon>
        <taxon>Sordariales</taxon>
        <taxon>Chaetomiaceae</taxon>
        <taxon>Dichotomopilus</taxon>
    </lineage>
</organism>
<proteinExistence type="predicted"/>